<dbReference type="Gene3D" id="3.40.50.300">
    <property type="entry name" value="P-loop containing nucleotide triphosphate hydrolases"/>
    <property type="match status" value="1"/>
</dbReference>
<dbReference type="InterPro" id="IPR044974">
    <property type="entry name" value="Disease_R_plants"/>
</dbReference>
<name>A0A1Z4M3B6_9CYAN</name>
<feature type="region of interest" description="Disordered" evidence="1">
    <location>
        <begin position="111"/>
        <end position="130"/>
    </location>
</feature>
<accession>A0A1Z4M3B6</accession>
<dbReference type="PANTHER" id="PTHR23155:SF1136">
    <property type="entry name" value="DISEASE RESISTANCE PROTEIN RPM1"/>
    <property type="match status" value="1"/>
</dbReference>
<evidence type="ECO:0008006" key="4">
    <source>
        <dbReference type="Google" id="ProtNLM"/>
    </source>
</evidence>
<dbReference type="InterPro" id="IPR027417">
    <property type="entry name" value="P-loop_NTPase"/>
</dbReference>
<evidence type="ECO:0000313" key="2">
    <source>
        <dbReference type="EMBL" id="BAY87983.1"/>
    </source>
</evidence>
<proteinExistence type="predicted"/>
<dbReference type="PANTHER" id="PTHR23155">
    <property type="entry name" value="DISEASE RESISTANCE PROTEIN RP"/>
    <property type="match status" value="1"/>
</dbReference>
<dbReference type="GO" id="GO:0098542">
    <property type="term" value="P:defense response to other organism"/>
    <property type="evidence" value="ECO:0007669"/>
    <property type="project" value="TreeGrafter"/>
</dbReference>
<dbReference type="PRINTS" id="PR00364">
    <property type="entry name" value="DISEASERSIST"/>
</dbReference>
<reference evidence="2 3" key="1">
    <citation type="submission" date="2017-06" db="EMBL/GenBank/DDBJ databases">
        <title>Genome sequencing of cyanobaciteial culture collection at National Institute for Environmental Studies (NIES).</title>
        <authorList>
            <person name="Hirose Y."/>
            <person name="Shimura Y."/>
            <person name="Fujisawa T."/>
            <person name="Nakamura Y."/>
            <person name="Kawachi M."/>
        </authorList>
    </citation>
    <scope>NUCLEOTIDE SEQUENCE [LARGE SCALE GENOMIC DNA]</scope>
    <source>
        <strain evidence="2 3">NIES-267</strain>
        <plasmid evidence="3">Plasmid4 dna</plasmid>
    </source>
</reference>
<keyword evidence="3" id="KW-1185">Reference proteome</keyword>
<organism evidence="2 3">
    <name type="scientific">Calothrix parasitica NIES-267</name>
    <dbReference type="NCBI Taxonomy" id="1973488"/>
    <lineage>
        <taxon>Bacteria</taxon>
        <taxon>Bacillati</taxon>
        <taxon>Cyanobacteriota</taxon>
        <taxon>Cyanophyceae</taxon>
        <taxon>Nostocales</taxon>
        <taxon>Calotrichaceae</taxon>
        <taxon>Calothrix</taxon>
    </lineage>
</organism>
<evidence type="ECO:0000256" key="1">
    <source>
        <dbReference type="SAM" id="MobiDB-lite"/>
    </source>
</evidence>
<dbReference type="Proteomes" id="UP000218418">
    <property type="component" value="Plasmid plasmid4"/>
</dbReference>
<dbReference type="EMBL" id="AP018231">
    <property type="protein sequence ID" value="BAY87983.1"/>
    <property type="molecule type" value="Genomic_DNA"/>
</dbReference>
<dbReference type="SUPFAM" id="SSF52540">
    <property type="entry name" value="P-loop containing nucleoside triphosphate hydrolases"/>
    <property type="match status" value="1"/>
</dbReference>
<gene>
    <name evidence="2" type="ORF">NIES267_75250</name>
</gene>
<dbReference type="AlphaFoldDB" id="A0A1Z4M3B6"/>
<feature type="compositionally biased region" description="Polar residues" evidence="1">
    <location>
        <begin position="115"/>
        <end position="130"/>
    </location>
</feature>
<geneLocation type="plasmid" evidence="3">
    <name>Plasmid4 dna</name>
</geneLocation>
<sequence>MDEFPELNQPVRKNAYSIPVPSNLRLKLRKEFEKKYESKQRYLMKKFSDDWFRLLEEQPPADQTVRDFFDEKHNTHELWFINGLCKILLNCQYTELDESLTQVQSASLETPEHNLVNQQTNKSSDTSSKQPTFPVDFYAYEPSSWVGREELLQKLSEKIGGSCRLLLIVGITGIGKTALSERLASVELVNWLEGDWKNRFKRENFDYEGKATDFASVATEWLEEWGEKVPTGDNKSELLLQKLTEHLCNNQVLVLIDSLERLLTGNQQDGWGDFADEWWRKFFLSLLSAKSCKSRLIITSQDLPVVLIDSRYSISWYRQELYGLEESEQEAFFKKTGLDVSSDPVNKSFLLRIGKAYMGHPLVLKVIAGEINQTFDKNVEAYWNDYGDKIKQIERILAEAERGNTLGKKDSLQLHNLTYQLQNQVNKRLEAAFSRLQKDVPDAYLLICVASVYRTPEQKEAWLMQLEGLVDGECSKERQEKALNELMNRFFVEISVNHNNKRLLGQHNLIRSLALAHYEQILKELHSPEAETNLA</sequence>
<dbReference type="OrthoDB" id="525952at2"/>
<keyword evidence="2" id="KW-0614">Plasmid</keyword>
<protein>
    <recommendedName>
        <fullName evidence="4">ATP-binding protein</fullName>
    </recommendedName>
</protein>
<evidence type="ECO:0000313" key="3">
    <source>
        <dbReference type="Proteomes" id="UP000218418"/>
    </source>
</evidence>